<sequence length="83" mass="9651">MEKHSLACQLNKQFIHRNLFLYDVAMFVLLLFLSVSVPYLSLFSFLQRIMQASAMKACFQIASAAYFLRKDIKKYPLAQIIRG</sequence>
<organism evidence="3 4">
    <name type="scientific">Segatella copri</name>
    <dbReference type="NCBI Taxonomy" id="165179"/>
    <lineage>
        <taxon>Bacteria</taxon>
        <taxon>Pseudomonadati</taxon>
        <taxon>Bacteroidota</taxon>
        <taxon>Bacteroidia</taxon>
        <taxon>Bacteroidales</taxon>
        <taxon>Prevotellaceae</taxon>
        <taxon>Segatella</taxon>
    </lineage>
</organism>
<gene>
    <name evidence="3" type="ORF">F7D31_13890</name>
    <name evidence="2" type="ORF">KSW80_11545</name>
</gene>
<dbReference type="Proteomes" id="UP000421283">
    <property type="component" value="Unassembled WGS sequence"/>
</dbReference>
<evidence type="ECO:0000256" key="1">
    <source>
        <dbReference type="SAM" id="Phobius"/>
    </source>
</evidence>
<dbReference type="Proteomes" id="UP001196316">
    <property type="component" value="Unassembled WGS sequence"/>
</dbReference>
<protein>
    <submittedName>
        <fullName evidence="3">Uncharacterized protein</fullName>
    </submittedName>
</protein>
<dbReference type="RefSeq" id="WP_153139688.1">
    <property type="nucleotide sequence ID" value="NZ_JAHOEK010000032.1"/>
</dbReference>
<accession>A0AA90VMP3</accession>
<reference evidence="3" key="3">
    <citation type="submission" date="2022-12" db="EMBL/GenBank/DDBJ databases">
        <title>Distinct polysaccharide growth profiles of human intestinal Prevotella copri isolates.</title>
        <authorList>
            <person name="Fehlner-Peach H."/>
            <person name="Magnabosco C."/>
            <person name="Raghavan V."/>
            <person name="Scher J.U."/>
            <person name="Tett A."/>
            <person name="Cox L.M."/>
            <person name="Gottsegen C."/>
            <person name="Watters A."/>
            <person name="Wiltshire- Gordon J.D."/>
            <person name="Segata N."/>
            <person name="Bonneau R."/>
            <person name="Littman D.R."/>
        </authorList>
    </citation>
    <scope>NUCLEOTIDE SEQUENCE</scope>
    <source>
        <strain evidence="3">IAU3127</strain>
    </source>
</reference>
<keyword evidence="1" id="KW-1133">Transmembrane helix</keyword>
<proteinExistence type="predicted"/>
<name>A0AA90VMP3_9BACT</name>
<reference evidence="2" key="2">
    <citation type="submission" date="2021-06" db="EMBL/GenBank/DDBJ databases">
        <title>Collection of gut derived symbiotic bacterial strains cultured from healthy donors.</title>
        <authorList>
            <person name="Lin H."/>
            <person name="Littmann E."/>
            <person name="Pamer E.G."/>
        </authorList>
    </citation>
    <scope>NUCLEOTIDE SEQUENCE</scope>
    <source>
        <strain evidence="2">MSK.21.60</strain>
    </source>
</reference>
<keyword evidence="1" id="KW-0472">Membrane</keyword>
<reference evidence="4" key="1">
    <citation type="submission" date="2019-09" db="EMBL/GenBank/DDBJ databases">
        <title>Distinct polysaccharide growth profiles of human intestinal Prevotella copri isolates.</title>
        <authorList>
            <person name="Fehlner-Peach H."/>
            <person name="Magnabosco C."/>
            <person name="Raghavan V."/>
            <person name="Scher J.U."/>
            <person name="Tett A."/>
            <person name="Cox L.M."/>
            <person name="Gottsegen C."/>
            <person name="Watters A."/>
            <person name="Wiltshire- Gordon J.D."/>
            <person name="Segata N."/>
            <person name="Bonneau R."/>
            <person name="Littman D.R."/>
        </authorList>
    </citation>
    <scope>NUCLEOTIDE SEQUENCE [LARGE SCALE GENOMIC DNA]</scope>
    <source>
        <strain evidence="4">iAU3127</strain>
    </source>
</reference>
<dbReference type="AlphaFoldDB" id="A0AA90VMP3"/>
<dbReference type="EMBL" id="JAHOEP010000033">
    <property type="protein sequence ID" value="MBV3409029.1"/>
    <property type="molecule type" value="Genomic_DNA"/>
</dbReference>
<feature type="transmembrane region" description="Helical" evidence="1">
    <location>
        <begin position="20"/>
        <end position="43"/>
    </location>
</feature>
<keyword evidence="1" id="KW-0812">Transmembrane</keyword>
<evidence type="ECO:0000313" key="4">
    <source>
        <dbReference type="Proteomes" id="UP000421283"/>
    </source>
</evidence>
<evidence type="ECO:0000313" key="3">
    <source>
        <dbReference type="EMBL" id="MQO93728.1"/>
    </source>
</evidence>
<comment type="caution">
    <text evidence="3">The sequence shown here is derived from an EMBL/GenBank/DDBJ whole genome shotgun (WGS) entry which is preliminary data.</text>
</comment>
<dbReference type="EMBL" id="VZAP01000168">
    <property type="protein sequence ID" value="MQO93728.1"/>
    <property type="molecule type" value="Genomic_DNA"/>
</dbReference>
<evidence type="ECO:0000313" key="2">
    <source>
        <dbReference type="EMBL" id="MBV3409029.1"/>
    </source>
</evidence>